<dbReference type="InterPro" id="IPR027417">
    <property type="entry name" value="P-loop_NTPase"/>
</dbReference>
<feature type="non-terminal residue" evidence="6">
    <location>
        <position position="1"/>
    </location>
</feature>
<dbReference type="PROSITE" id="PS51721">
    <property type="entry name" value="G_CP"/>
    <property type="match status" value="1"/>
</dbReference>
<evidence type="ECO:0000256" key="1">
    <source>
        <dbReference type="ARBA" id="ARBA00004123"/>
    </source>
</evidence>
<dbReference type="PANTHER" id="PTHR11089:SF30">
    <property type="entry name" value="GUANINE NUCLEOTIDE-BINDING PROTEIN-LIKE 3 HOMOLOG"/>
    <property type="match status" value="1"/>
</dbReference>
<dbReference type="InterPro" id="IPR014813">
    <property type="entry name" value="Gnl3_N_dom"/>
</dbReference>
<feature type="domain" description="CP-type G" evidence="5">
    <location>
        <begin position="99"/>
        <end position="299"/>
    </location>
</feature>
<evidence type="ECO:0000313" key="7">
    <source>
        <dbReference type="Proteomes" id="UP000784294"/>
    </source>
</evidence>
<dbReference type="Proteomes" id="UP000784294">
    <property type="component" value="Unassembled WGS sequence"/>
</dbReference>
<dbReference type="Gene3D" id="3.40.50.300">
    <property type="entry name" value="P-loop containing nucleotide triphosphate hydrolases"/>
    <property type="match status" value="1"/>
</dbReference>
<dbReference type="InterPro" id="IPR050755">
    <property type="entry name" value="TRAFAC_YlqF/YawG_RiboMat"/>
</dbReference>
<keyword evidence="3" id="KW-0342">GTP-binding</keyword>
<dbReference type="PANTHER" id="PTHR11089">
    <property type="entry name" value="GTP-BINDING PROTEIN-RELATED"/>
    <property type="match status" value="1"/>
</dbReference>
<comment type="caution">
    <text evidence="6">The sequence shown here is derived from an EMBL/GenBank/DDBJ whole genome shotgun (WGS) entry which is preliminary data.</text>
</comment>
<dbReference type="GO" id="GO:0005525">
    <property type="term" value="F:GTP binding"/>
    <property type="evidence" value="ECO:0007669"/>
    <property type="project" value="UniProtKB-KW"/>
</dbReference>
<evidence type="ECO:0000256" key="3">
    <source>
        <dbReference type="ARBA" id="ARBA00023134"/>
    </source>
</evidence>
<evidence type="ECO:0000256" key="2">
    <source>
        <dbReference type="ARBA" id="ARBA00022741"/>
    </source>
</evidence>
<keyword evidence="2" id="KW-0547">Nucleotide-binding</keyword>
<feature type="non-terminal residue" evidence="6">
    <location>
        <position position="313"/>
    </location>
</feature>
<keyword evidence="7" id="KW-1185">Reference proteome</keyword>
<dbReference type="Pfam" id="PF01926">
    <property type="entry name" value="MMR_HSR1"/>
    <property type="match status" value="1"/>
</dbReference>
<dbReference type="OrthoDB" id="444945at2759"/>
<protein>
    <recommendedName>
        <fullName evidence="5">CP-type G domain-containing protein</fullName>
    </recommendedName>
</protein>
<proteinExistence type="predicted"/>
<evidence type="ECO:0000313" key="6">
    <source>
        <dbReference type="EMBL" id="VEL20384.1"/>
    </source>
</evidence>
<dbReference type="GO" id="GO:0005730">
    <property type="term" value="C:nucleolus"/>
    <property type="evidence" value="ECO:0007669"/>
    <property type="project" value="TreeGrafter"/>
</dbReference>
<sequence length="313" mass="35784">LLSRSKSKRLSCRKKYKIIKKVKEHHRRLRLENKKNPKRFKAKDPGIPNSLPFKEDVIKHVVDTKNKFDQIRSINLLCLKQFKEPELNQATQKDRPCLTSDFLNVIKESDLIIEVIDARDPMGTRCFEAEATASIQNKKLILILNKIDLVPKSNAIAWLNYLRRSYTVLPFKANTQKGKKGFLSSTNYWDPKLFDSEEDVSLRKGFGVNKLLSIITNYSRKYLNRPANKDDKSPSIESSQRILVGIIGLPNTGKSSIINTLKRRKVAIAGNSPGITKRSQIFQLSRHLFVMDSPGVCFPKSSDQCDLVLRNCI</sequence>
<dbReference type="AlphaFoldDB" id="A0A448WU71"/>
<name>A0A448WU71_9PLAT</name>
<dbReference type="InterPro" id="IPR030378">
    <property type="entry name" value="G_CP_dom"/>
</dbReference>
<gene>
    <name evidence="6" type="ORF">PXEA_LOCUS13824</name>
</gene>
<reference evidence="6" key="1">
    <citation type="submission" date="2018-11" db="EMBL/GenBank/DDBJ databases">
        <authorList>
            <consortium name="Pathogen Informatics"/>
        </authorList>
    </citation>
    <scope>NUCLEOTIDE SEQUENCE</scope>
</reference>
<dbReference type="EMBL" id="CAAALY010046160">
    <property type="protein sequence ID" value="VEL20384.1"/>
    <property type="molecule type" value="Genomic_DNA"/>
</dbReference>
<organism evidence="6 7">
    <name type="scientific">Protopolystoma xenopodis</name>
    <dbReference type="NCBI Taxonomy" id="117903"/>
    <lineage>
        <taxon>Eukaryota</taxon>
        <taxon>Metazoa</taxon>
        <taxon>Spiralia</taxon>
        <taxon>Lophotrochozoa</taxon>
        <taxon>Platyhelminthes</taxon>
        <taxon>Monogenea</taxon>
        <taxon>Polyopisthocotylea</taxon>
        <taxon>Polystomatidea</taxon>
        <taxon>Polystomatidae</taxon>
        <taxon>Protopolystoma</taxon>
    </lineage>
</organism>
<evidence type="ECO:0000256" key="4">
    <source>
        <dbReference type="ARBA" id="ARBA00023242"/>
    </source>
</evidence>
<dbReference type="InterPro" id="IPR006073">
    <property type="entry name" value="GTP-bd"/>
</dbReference>
<accession>A0A448WU71</accession>
<keyword evidence="4" id="KW-0539">Nucleus</keyword>
<dbReference type="Pfam" id="PF08701">
    <property type="entry name" value="GN3L_Grn1"/>
    <property type="match status" value="1"/>
</dbReference>
<comment type="subcellular location">
    <subcellularLocation>
        <location evidence="1">Nucleus</location>
    </subcellularLocation>
</comment>
<dbReference type="SUPFAM" id="SSF52540">
    <property type="entry name" value="P-loop containing nucleoside triphosphate hydrolases"/>
    <property type="match status" value="1"/>
</dbReference>
<evidence type="ECO:0000259" key="5">
    <source>
        <dbReference type="PROSITE" id="PS51721"/>
    </source>
</evidence>